<dbReference type="GO" id="GO:0015297">
    <property type="term" value="F:antiporter activity"/>
    <property type="evidence" value="ECO:0007669"/>
    <property type="project" value="UniProtKB-KW"/>
</dbReference>
<evidence type="ECO:0000256" key="3">
    <source>
        <dbReference type="ARBA" id="ARBA00010199"/>
    </source>
</evidence>
<dbReference type="PANTHER" id="PTHR43298:SF2">
    <property type="entry name" value="FMN_FAD EXPORTER YEEO-RELATED"/>
    <property type="match status" value="1"/>
</dbReference>
<protein>
    <recommendedName>
        <fullName evidence="4">Probable multidrug resistance protein NorM</fullName>
    </recommendedName>
    <alternativeName>
        <fullName evidence="12">Multidrug-efflux transporter</fullName>
    </alternativeName>
</protein>
<keyword evidence="8 13" id="KW-0812">Transmembrane</keyword>
<evidence type="ECO:0000256" key="6">
    <source>
        <dbReference type="ARBA" id="ARBA00022449"/>
    </source>
</evidence>
<comment type="function">
    <text evidence="1">Multidrug efflux pump.</text>
</comment>
<evidence type="ECO:0000256" key="4">
    <source>
        <dbReference type="ARBA" id="ARBA00020268"/>
    </source>
</evidence>
<keyword evidence="11 13" id="KW-0472">Membrane</keyword>
<dbReference type="InterPro" id="IPR050222">
    <property type="entry name" value="MATE_MdtK"/>
</dbReference>
<feature type="transmembrane region" description="Helical" evidence="13">
    <location>
        <begin position="205"/>
        <end position="229"/>
    </location>
</feature>
<keyword evidence="9 13" id="KW-1133">Transmembrane helix</keyword>
<feature type="transmembrane region" description="Helical" evidence="13">
    <location>
        <begin position="249"/>
        <end position="266"/>
    </location>
</feature>
<dbReference type="Pfam" id="PF01554">
    <property type="entry name" value="MatE"/>
    <property type="match status" value="2"/>
</dbReference>
<dbReference type="GO" id="GO:0005886">
    <property type="term" value="C:plasma membrane"/>
    <property type="evidence" value="ECO:0007669"/>
    <property type="project" value="UniProtKB-SubCell"/>
</dbReference>
<evidence type="ECO:0000256" key="1">
    <source>
        <dbReference type="ARBA" id="ARBA00003408"/>
    </source>
</evidence>
<dbReference type="GO" id="GO:0042910">
    <property type="term" value="F:xenobiotic transmembrane transporter activity"/>
    <property type="evidence" value="ECO:0007669"/>
    <property type="project" value="InterPro"/>
</dbReference>
<evidence type="ECO:0000256" key="11">
    <source>
        <dbReference type="ARBA" id="ARBA00023136"/>
    </source>
</evidence>
<sequence>MQPFELKFKRSHRLLDKYFSGSTIHYRQMIALFVPILIDQIFIMGLNLINTAMISSAGVAAVSAVNMIDSINIFLLSVFIAVATGGTVVVAQYKGREDERGVSEASAGAVSSVSLLAIAVALFGIIFHAPILNILFGSAEADVMNLARTYLIGSCTSFLGIAIVEAVCGALRGVGSTRASLMLSLIMNLIYVLLNFVFINGLHMGVFGMTLSVNIARYLGAACAIYYLFKMDVNLKVQLREILIIKFSMLKRVLFIGLPFAAEQMFFNGGKILTQIFIVGMGTYAIATNAICSSLAGVMQIPANALALTIITVVGQCIGSGHIQDARKFTKSFLILSSLSFVVMGLLIFPFFYPLISIFNPPAEIVDDIFLVLLINTIAQVPLWAIAFITPSSLRAAGDSKFTSLVSMLSMWLFRVVLGYILGITLGWGILGIWIAMDCEWAVRGLIFMKRFRGNKWLQHRVI</sequence>
<gene>
    <name evidence="14" type="ORF">PTI45_00304</name>
</gene>
<dbReference type="Proteomes" id="UP000094578">
    <property type="component" value="Unassembled WGS sequence"/>
</dbReference>
<name>A0A1E3L9B7_9BACL</name>
<reference evidence="14 15" key="1">
    <citation type="submission" date="2016-08" db="EMBL/GenBank/DDBJ databases">
        <title>Genome sequencing of Paenibacillus sp. TI45-13ar, isolated from Korean traditional nuruk.</title>
        <authorList>
            <person name="Kim S.-J."/>
        </authorList>
    </citation>
    <scope>NUCLEOTIDE SEQUENCE [LARGE SCALE GENOMIC DNA]</scope>
    <source>
        <strain evidence="14 15">TI45-13ar</strain>
    </source>
</reference>
<comment type="similarity">
    <text evidence="3">Belongs to the multi antimicrobial extrusion (MATE) (TC 2.A.66.1) family.</text>
</comment>
<keyword evidence="6" id="KW-0050">Antiport</keyword>
<dbReference type="NCBIfam" id="TIGR00797">
    <property type="entry name" value="matE"/>
    <property type="match status" value="1"/>
</dbReference>
<feature type="transmembrane region" description="Helical" evidence="13">
    <location>
        <begin position="369"/>
        <end position="390"/>
    </location>
</feature>
<feature type="transmembrane region" description="Helical" evidence="13">
    <location>
        <begin position="73"/>
        <end position="93"/>
    </location>
</feature>
<dbReference type="GO" id="GO:0006811">
    <property type="term" value="P:monoatomic ion transport"/>
    <property type="evidence" value="ECO:0007669"/>
    <property type="project" value="UniProtKB-KW"/>
</dbReference>
<proteinExistence type="inferred from homology"/>
<evidence type="ECO:0000313" key="15">
    <source>
        <dbReference type="Proteomes" id="UP000094578"/>
    </source>
</evidence>
<dbReference type="InterPro" id="IPR048279">
    <property type="entry name" value="MdtK-like"/>
</dbReference>
<feature type="transmembrane region" description="Helical" evidence="13">
    <location>
        <begin position="180"/>
        <end position="199"/>
    </location>
</feature>
<feature type="transmembrane region" description="Helical" evidence="13">
    <location>
        <begin position="149"/>
        <end position="168"/>
    </location>
</feature>
<evidence type="ECO:0000256" key="5">
    <source>
        <dbReference type="ARBA" id="ARBA00022448"/>
    </source>
</evidence>
<dbReference type="AlphaFoldDB" id="A0A1E3L9B7"/>
<evidence type="ECO:0000256" key="10">
    <source>
        <dbReference type="ARBA" id="ARBA00023065"/>
    </source>
</evidence>
<evidence type="ECO:0000256" key="2">
    <source>
        <dbReference type="ARBA" id="ARBA00004651"/>
    </source>
</evidence>
<feature type="transmembrane region" description="Helical" evidence="13">
    <location>
        <begin position="105"/>
        <end position="129"/>
    </location>
</feature>
<keyword evidence="7" id="KW-1003">Cell membrane</keyword>
<feature type="transmembrane region" description="Helical" evidence="13">
    <location>
        <begin position="333"/>
        <end position="357"/>
    </location>
</feature>
<evidence type="ECO:0000256" key="12">
    <source>
        <dbReference type="ARBA" id="ARBA00031636"/>
    </source>
</evidence>
<organism evidence="14 15">
    <name type="scientific">Paenibacillus nuruki</name>
    <dbReference type="NCBI Taxonomy" id="1886670"/>
    <lineage>
        <taxon>Bacteria</taxon>
        <taxon>Bacillati</taxon>
        <taxon>Bacillota</taxon>
        <taxon>Bacilli</taxon>
        <taxon>Bacillales</taxon>
        <taxon>Paenibacillaceae</taxon>
        <taxon>Paenibacillus</taxon>
    </lineage>
</organism>
<dbReference type="PANTHER" id="PTHR43298">
    <property type="entry name" value="MULTIDRUG RESISTANCE PROTEIN NORM-RELATED"/>
    <property type="match status" value="1"/>
</dbReference>
<keyword evidence="5" id="KW-0813">Transport</keyword>
<keyword evidence="15" id="KW-1185">Reference proteome</keyword>
<keyword evidence="10" id="KW-0406">Ion transport</keyword>
<feature type="transmembrane region" description="Helical" evidence="13">
    <location>
        <begin position="272"/>
        <end position="292"/>
    </location>
</feature>
<dbReference type="PIRSF" id="PIRSF006603">
    <property type="entry name" value="DinF"/>
    <property type="match status" value="1"/>
</dbReference>
<evidence type="ECO:0000313" key="14">
    <source>
        <dbReference type="EMBL" id="ODP30234.1"/>
    </source>
</evidence>
<dbReference type="EMBL" id="MDER01000022">
    <property type="protein sequence ID" value="ODP30234.1"/>
    <property type="molecule type" value="Genomic_DNA"/>
</dbReference>
<evidence type="ECO:0000256" key="8">
    <source>
        <dbReference type="ARBA" id="ARBA00022692"/>
    </source>
</evidence>
<feature type="transmembrane region" description="Helical" evidence="13">
    <location>
        <begin position="402"/>
        <end position="422"/>
    </location>
</feature>
<evidence type="ECO:0000256" key="7">
    <source>
        <dbReference type="ARBA" id="ARBA00022475"/>
    </source>
</evidence>
<comment type="caution">
    <text evidence="14">The sequence shown here is derived from an EMBL/GenBank/DDBJ whole genome shotgun (WGS) entry which is preliminary data.</text>
</comment>
<evidence type="ECO:0000256" key="9">
    <source>
        <dbReference type="ARBA" id="ARBA00022989"/>
    </source>
</evidence>
<evidence type="ECO:0000256" key="13">
    <source>
        <dbReference type="SAM" id="Phobius"/>
    </source>
</evidence>
<dbReference type="PATRIC" id="fig|1886670.3.peg.327"/>
<accession>A0A1E3L9B7</accession>
<dbReference type="RefSeq" id="WP_069325798.1">
    <property type="nucleotide sequence ID" value="NZ_MDER01000022.1"/>
</dbReference>
<feature type="transmembrane region" description="Helical" evidence="13">
    <location>
        <begin position="30"/>
        <end position="53"/>
    </location>
</feature>
<comment type="subcellular location">
    <subcellularLocation>
        <location evidence="2">Cell membrane</location>
        <topology evidence="2">Multi-pass membrane protein</topology>
    </subcellularLocation>
</comment>
<dbReference type="STRING" id="1886670.PTI45_00304"/>
<dbReference type="CDD" id="cd13137">
    <property type="entry name" value="MATE_NorM_like"/>
    <property type="match status" value="1"/>
</dbReference>
<dbReference type="InterPro" id="IPR002528">
    <property type="entry name" value="MATE_fam"/>
</dbReference>